<dbReference type="AlphaFoldDB" id="A0A3S2V0A6"/>
<comment type="caution">
    <text evidence="1">The sequence shown here is derived from an EMBL/GenBank/DDBJ whole genome shotgun (WGS) entry which is preliminary data.</text>
</comment>
<dbReference type="Proteomes" id="UP000285211">
    <property type="component" value="Unassembled WGS sequence"/>
</dbReference>
<reference evidence="1 2" key="1">
    <citation type="submission" date="2019-01" db="EMBL/GenBank/DDBJ databases">
        <authorList>
            <person name="Chen W.-M."/>
        </authorList>
    </citation>
    <scope>NUCLEOTIDE SEQUENCE [LARGE SCALE GENOMIC DNA]</scope>
    <source>
        <strain evidence="1 2">BBQ-12</strain>
    </source>
</reference>
<keyword evidence="2" id="KW-1185">Reference proteome</keyword>
<gene>
    <name evidence="1" type="ORF">EOD40_17515</name>
</gene>
<evidence type="ECO:0000313" key="2">
    <source>
        <dbReference type="Proteomes" id="UP000285211"/>
    </source>
</evidence>
<evidence type="ECO:0000313" key="1">
    <source>
        <dbReference type="EMBL" id="RVT71209.1"/>
    </source>
</evidence>
<organism evidence="1 2">
    <name type="scientific">Flavobacterium sufflavum</name>
    <dbReference type="NCBI Taxonomy" id="1921138"/>
    <lineage>
        <taxon>Bacteria</taxon>
        <taxon>Pseudomonadati</taxon>
        <taxon>Bacteroidota</taxon>
        <taxon>Flavobacteriia</taxon>
        <taxon>Flavobacteriales</taxon>
        <taxon>Flavobacteriaceae</taxon>
        <taxon>Flavobacterium</taxon>
    </lineage>
</organism>
<accession>A0A3S2V0A6</accession>
<dbReference type="OrthoDB" id="1350655at2"/>
<protein>
    <submittedName>
        <fullName evidence="1">Uncharacterized protein</fullName>
    </submittedName>
</protein>
<sequence>MLHSYFKIKNKHYKTLDYINSNSNSKDENLFIKKKIKKLNQYQYFFFLNNILENNNLKNISINTLELFFEKSEIILNASEYISLQKNGNTNDFVPVKEDWITFHHKDNLKSLIDYFLNTKEYPKETLITKLLVLSERTLTDILQSIFILRVLIDEYVDEILNGDVDEKYYFLILISNGLENEIGHVQWLLDSIQEKIDSLSKTNIQNENYLIDIDNEILKKLYWGLEKNMLIDQEKTSLKQFIEVLKHDWKTHNSIMHLEMDNIQFRYFIECIDQFLKTKIPLTFIQRSGNIRNKNGKIKAGSMYTAGSNNIIKQKDIELIRSIFEKI</sequence>
<dbReference type="RefSeq" id="WP_128197761.1">
    <property type="nucleotide sequence ID" value="NZ_SACJ01000017.1"/>
</dbReference>
<dbReference type="EMBL" id="SACJ01000017">
    <property type="protein sequence ID" value="RVT71209.1"/>
    <property type="molecule type" value="Genomic_DNA"/>
</dbReference>
<name>A0A3S2V0A6_9FLAO</name>
<proteinExistence type="predicted"/>